<evidence type="ECO:0000313" key="4">
    <source>
        <dbReference type="Proteomes" id="UP001602287"/>
    </source>
</evidence>
<dbReference type="Pfam" id="PF13400">
    <property type="entry name" value="Tad"/>
    <property type="match status" value="1"/>
</dbReference>
<dbReference type="EMBL" id="JBIAZM010000002">
    <property type="protein sequence ID" value="MFF5198875.1"/>
    <property type="molecule type" value="Genomic_DNA"/>
</dbReference>
<evidence type="ECO:0000259" key="2">
    <source>
        <dbReference type="Pfam" id="PF13400"/>
    </source>
</evidence>
<organism evidence="3 4">
    <name type="scientific">Micromonospora parva</name>
    <dbReference type="NCBI Taxonomy" id="1464048"/>
    <lineage>
        <taxon>Bacteria</taxon>
        <taxon>Bacillati</taxon>
        <taxon>Actinomycetota</taxon>
        <taxon>Actinomycetes</taxon>
        <taxon>Micromonosporales</taxon>
        <taxon>Micromonosporaceae</taxon>
        <taxon>Micromonospora</taxon>
    </lineage>
</organism>
<keyword evidence="4" id="KW-1185">Reference proteome</keyword>
<accession>A0ABW6VNA0</accession>
<dbReference type="InterPro" id="IPR028087">
    <property type="entry name" value="Tad_N"/>
</dbReference>
<dbReference type="RefSeq" id="WP_387218079.1">
    <property type="nucleotide sequence ID" value="NZ_JBIAZM010000002.1"/>
</dbReference>
<sequence>MSRPWLETVRRQLREDRGSGTGWAAGMFLVGMLAAALIIDGGSAMTMRVDARHVAQQAARAGADRIDLLLLRTAGTVQLDPVLAEAAATEYLAQVGTTGTVSATTTLVTVTVTKTGPTPLLAAVGITTVTVSTTERAEPVTS</sequence>
<reference evidence="3 4" key="1">
    <citation type="submission" date="2024-10" db="EMBL/GenBank/DDBJ databases">
        <title>The Natural Products Discovery Center: Release of the First 8490 Sequenced Strains for Exploring Actinobacteria Biosynthetic Diversity.</title>
        <authorList>
            <person name="Kalkreuter E."/>
            <person name="Kautsar S.A."/>
            <person name="Yang D."/>
            <person name="Bader C.D."/>
            <person name="Teijaro C.N."/>
            <person name="Fluegel L."/>
            <person name="Davis C.M."/>
            <person name="Simpson J.R."/>
            <person name="Lauterbach L."/>
            <person name="Steele A.D."/>
            <person name="Gui C."/>
            <person name="Meng S."/>
            <person name="Li G."/>
            <person name="Viehrig K."/>
            <person name="Ye F."/>
            <person name="Su P."/>
            <person name="Kiefer A.F."/>
            <person name="Nichols A."/>
            <person name="Cepeda A.J."/>
            <person name="Yan W."/>
            <person name="Fan B."/>
            <person name="Jiang Y."/>
            <person name="Adhikari A."/>
            <person name="Zheng C.-J."/>
            <person name="Schuster L."/>
            <person name="Cowan T.M."/>
            <person name="Smanski M.J."/>
            <person name="Chevrette M.G."/>
            <person name="De Carvalho L.P.S."/>
            <person name="Shen B."/>
        </authorList>
    </citation>
    <scope>NUCLEOTIDE SEQUENCE [LARGE SCALE GENOMIC DNA]</scope>
    <source>
        <strain evidence="3 4">NPDC000140</strain>
    </source>
</reference>
<feature type="domain" description="Putative Flp pilus-assembly TadG-like N-terminal" evidence="2">
    <location>
        <begin position="18"/>
        <end position="64"/>
    </location>
</feature>
<proteinExistence type="predicted"/>
<feature type="transmembrane region" description="Helical" evidence="1">
    <location>
        <begin position="20"/>
        <end position="39"/>
    </location>
</feature>
<evidence type="ECO:0000313" key="3">
    <source>
        <dbReference type="EMBL" id="MFF5198875.1"/>
    </source>
</evidence>
<keyword evidence="1" id="KW-0812">Transmembrane</keyword>
<keyword evidence="1" id="KW-1133">Transmembrane helix</keyword>
<dbReference type="Proteomes" id="UP001602287">
    <property type="component" value="Unassembled WGS sequence"/>
</dbReference>
<protein>
    <submittedName>
        <fullName evidence="3">Pilus assembly protein TadG-related protein</fullName>
    </submittedName>
</protein>
<keyword evidence="1" id="KW-0472">Membrane</keyword>
<name>A0ABW6VNA0_9ACTN</name>
<evidence type="ECO:0000256" key="1">
    <source>
        <dbReference type="SAM" id="Phobius"/>
    </source>
</evidence>
<gene>
    <name evidence="3" type="ORF">ACFY3B_04625</name>
</gene>
<comment type="caution">
    <text evidence="3">The sequence shown here is derived from an EMBL/GenBank/DDBJ whole genome shotgun (WGS) entry which is preliminary data.</text>
</comment>